<evidence type="ECO:0000313" key="16">
    <source>
        <dbReference type="EMBL" id="KGH29499.1"/>
    </source>
</evidence>
<evidence type="ECO:0000256" key="12">
    <source>
        <dbReference type="PROSITE-ProRule" id="PRU10144"/>
    </source>
</evidence>
<dbReference type="EMBL" id="AWOR01000046">
    <property type="protein sequence ID" value="KGH29499.1"/>
    <property type="molecule type" value="Genomic_DNA"/>
</dbReference>
<dbReference type="GO" id="GO:0044718">
    <property type="term" value="P:siderophore transmembrane transport"/>
    <property type="evidence" value="ECO:0007669"/>
    <property type="project" value="TreeGrafter"/>
</dbReference>
<feature type="short sequence motif" description="TonB C-terminal box" evidence="12">
    <location>
        <begin position="622"/>
        <end position="639"/>
    </location>
</feature>
<dbReference type="PROSITE" id="PS01156">
    <property type="entry name" value="TONB_DEPENDENT_REC_2"/>
    <property type="match status" value="1"/>
</dbReference>
<evidence type="ECO:0000256" key="5">
    <source>
        <dbReference type="ARBA" id="ARBA00022692"/>
    </source>
</evidence>
<dbReference type="CDD" id="cd01347">
    <property type="entry name" value="ligand_gated_channel"/>
    <property type="match status" value="1"/>
</dbReference>
<dbReference type="SUPFAM" id="SSF56935">
    <property type="entry name" value="Porins"/>
    <property type="match status" value="1"/>
</dbReference>
<evidence type="ECO:0000259" key="14">
    <source>
        <dbReference type="Pfam" id="PF00593"/>
    </source>
</evidence>
<evidence type="ECO:0000256" key="2">
    <source>
        <dbReference type="ARBA" id="ARBA00009810"/>
    </source>
</evidence>
<evidence type="ECO:0000259" key="15">
    <source>
        <dbReference type="Pfam" id="PF07715"/>
    </source>
</evidence>
<evidence type="ECO:0000256" key="13">
    <source>
        <dbReference type="RuleBase" id="RU003357"/>
    </source>
</evidence>
<keyword evidence="7 13" id="KW-0798">TonB box</keyword>
<evidence type="ECO:0000256" key="10">
    <source>
        <dbReference type="ARBA" id="ARBA00023237"/>
    </source>
</evidence>
<evidence type="ECO:0000256" key="6">
    <source>
        <dbReference type="ARBA" id="ARBA00022729"/>
    </source>
</evidence>
<dbReference type="Proteomes" id="UP000029553">
    <property type="component" value="Unassembled WGS sequence"/>
</dbReference>
<dbReference type="GO" id="GO:0009279">
    <property type="term" value="C:cell outer membrane"/>
    <property type="evidence" value="ECO:0007669"/>
    <property type="project" value="UniProtKB-SubCell"/>
</dbReference>
<accession>A0A096FHN9</accession>
<keyword evidence="5 11" id="KW-0812">Transmembrane</keyword>
<dbReference type="GO" id="GO:0015344">
    <property type="term" value="F:siderophore uptake transmembrane transporter activity"/>
    <property type="evidence" value="ECO:0007669"/>
    <property type="project" value="TreeGrafter"/>
</dbReference>
<dbReference type="AlphaFoldDB" id="A0A096FHN9"/>
<keyword evidence="8 11" id="KW-0472">Membrane</keyword>
<evidence type="ECO:0000256" key="11">
    <source>
        <dbReference type="PROSITE-ProRule" id="PRU01360"/>
    </source>
</evidence>
<keyword evidence="10 11" id="KW-0998">Cell outer membrane</keyword>
<reference evidence="16 17" key="1">
    <citation type="submission" date="2013-09" db="EMBL/GenBank/DDBJ databases">
        <title>High correlation between genotypes and phenotypes of environmental bacteria Comamonas testosteroni strains.</title>
        <authorList>
            <person name="Liu L."/>
            <person name="Zhu W."/>
            <person name="Xia X."/>
            <person name="Xu B."/>
            <person name="Luo M."/>
            <person name="Wang G."/>
        </authorList>
    </citation>
    <scope>NUCLEOTIDE SEQUENCE [LARGE SCALE GENOMIC DNA]</scope>
    <source>
        <strain evidence="16 17">JL40</strain>
    </source>
</reference>
<evidence type="ECO:0000256" key="1">
    <source>
        <dbReference type="ARBA" id="ARBA00004571"/>
    </source>
</evidence>
<evidence type="ECO:0000313" key="17">
    <source>
        <dbReference type="Proteomes" id="UP000029553"/>
    </source>
</evidence>
<comment type="caution">
    <text evidence="16">The sequence shown here is derived from an EMBL/GenBank/DDBJ whole genome shotgun (WGS) entry which is preliminary data.</text>
</comment>
<dbReference type="InterPro" id="IPR012910">
    <property type="entry name" value="Plug_dom"/>
</dbReference>
<dbReference type="PANTHER" id="PTHR30069">
    <property type="entry name" value="TONB-DEPENDENT OUTER MEMBRANE RECEPTOR"/>
    <property type="match status" value="1"/>
</dbReference>
<comment type="subcellular location">
    <subcellularLocation>
        <location evidence="1 11">Cell outer membrane</location>
        <topology evidence="1 11">Multi-pass membrane protein</topology>
    </subcellularLocation>
</comment>
<dbReference type="Gene3D" id="2.40.170.20">
    <property type="entry name" value="TonB-dependent receptor, beta-barrel domain"/>
    <property type="match status" value="1"/>
</dbReference>
<dbReference type="Pfam" id="PF07715">
    <property type="entry name" value="Plug"/>
    <property type="match status" value="1"/>
</dbReference>
<evidence type="ECO:0000256" key="3">
    <source>
        <dbReference type="ARBA" id="ARBA00022448"/>
    </source>
</evidence>
<dbReference type="InterPro" id="IPR037066">
    <property type="entry name" value="Plug_dom_sf"/>
</dbReference>
<evidence type="ECO:0000256" key="7">
    <source>
        <dbReference type="ARBA" id="ARBA00023077"/>
    </source>
</evidence>
<name>A0A096FHN9_COMTE</name>
<dbReference type="InterPro" id="IPR036942">
    <property type="entry name" value="Beta-barrel_TonB_sf"/>
</dbReference>
<keyword evidence="9 16" id="KW-0675">Receptor</keyword>
<gene>
    <name evidence="16" type="ORF">P353_12610</name>
</gene>
<proteinExistence type="inferred from homology"/>
<dbReference type="Gene3D" id="2.170.130.10">
    <property type="entry name" value="TonB-dependent receptor, plug domain"/>
    <property type="match status" value="1"/>
</dbReference>
<sequence length="639" mass="68581">MGALNLAIAGVLPATAQGQETGASALPETIVTATRFPEPAASLPLGVSVITAQDIQAAGVSTVNEALMRMLGVVGRQDMYGGGDYALDLRGFGTTADSNQAVIVDGIKVSEADLGGTRLAGIPIESVERIEVLRGSGAVLYGEGATGGAIVITTKAGAGKDRGNTAMVQAGVGNYGLREARASATLVGGGFSMDVSGTKRKADNHRDNFKSDFDGISATGQWANDWLRAGVRYAEDSLDTGLPGSLTAAQYAANPRQTNTPADHGRIDNQRTTVFASATLGEWELAADMGHREKQLRYVASWGAYAYDIEADSYALRARHSARLAGLDNVFVVGSDYSRWTRDVLGNSGSRSKATTHAFYLKDDLTLSGSRTRLSFGLRTERIEKLSSSSTDGLSDRQNAWELGVSQPLGMVWTAYARVGRSFRLANVDEFTFTNPTVALRPQTSRDTELGLRWAGERAKADVRLYRSALTNEIGYDPNGVGPFGPGSNINFDPTLRRGLEVSASYAVSAAFDLSANVALRRSTFREGPYAGRQVPLSPNRTISLRAGWQIAAAHRLSGGIQWVSSQRPDFSNQCRMPGYMNADMRYAYQWRDTEFALAVGNLMNRKFYTQAYGCAGGVTTSIYPEAGRTVMATLRQHF</sequence>
<dbReference type="InterPro" id="IPR039426">
    <property type="entry name" value="TonB-dep_rcpt-like"/>
</dbReference>
<comment type="similarity">
    <text evidence="2 11 13">Belongs to the TonB-dependent receptor family.</text>
</comment>
<protein>
    <submittedName>
        <fullName evidence="16">TonB-denpendent receptor</fullName>
    </submittedName>
</protein>
<dbReference type="PROSITE" id="PS52016">
    <property type="entry name" value="TONB_DEPENDENT_REC_3"/>
    <property type="match status" value="1"/>
</dbReference>
<dbReference type="InterPro" id="IPR000531">
    <property type="entry name" value="Beta-barrel_TonB"/>
</dbReference>
<evidence type="ECO:0000256" key="4">
    <source>
        <dbReference type="ARBA" id="ARBA00022452"/>
    </source>
</evidence>
<dbReference type="Pfam" id="PF00593">
    <property type="entry name" value="TonB_dep_Rec_b-barrel"/>
    <property type="match status" value="1"/>
</dbReference>
<keyword evidence="6" id="KW-0732">Signal</keyword>
<feature type="domain" description="TonB-dependent receptor plug" evidence="15">
    <location>
        <begin position="42"/>
        <end position="149"/>
    </location>
</feature>
<dbReference type="PANTHER" id="PTHR30069:SF27">
    <property type="entry name" value="BLL4766 PROTEIN"/>
    <property type="match status" value="1"/>
</dbReference>
<evidence type="ECO:0000256" key="9">
    <source>
        <dbReference type="ARBA" id="ARBA00023170"/>
    </source>
</evidence>
<dbReference type="InterPro" id="IPR010917">
    <property type="entry name" value="TonB_rcpt_CS"/>
</dbReference>
<keyword evidence="3 11" id="KW-0813">Transport</keyword>
<feature type="domain" description="TonB-dependent receptor-like beta-barrel" evidence="14">
    <location>
        <begin position="199"/>
        <end position="603"/>
    </location>
</feature>
<keyword evidence="4 11" id="KW-1134">Transmembrane beta strand</keyword>
<evidence type="ECO:0000256" key="8">
    <source>
        <dbReference type="ARBA" id="ARBA00023136"/>
    </source>
</evidence>
<organism evidence="16 17">
    <name type="scientific">Comamonas testosteroni</name>
    <name type="common">Pseudomonas testosteroni</name>
    <dbReference type="NCBI Taxonomy" id="285"/>
    <lineage>
        <taxon>Bacteria</taxon>
        <taxon>Pseudomonadati</taxon>
        <taxon>Pseudomonadota</taxon>
        <taxon>Betaproteobacteria</taxon>
        <taxon>Burkholderiales</taxon>
        <taxon>Comamonadaceae</taxon>
        <taxon>Comamonas</taxon>
    </lineage>
</organism>